<sequence length="55" mass="6393">MQPLKDTAVRAASKVRSKVKRSSHPKYSWLYPPDCEKDVEPVVKQWLQVWKASIP</sequence>
<dbReference type="VEuPathDB" id="FungiDB:I7I51_05595"/>
<reference evidence="1" key="1">
    <citation type="submission" date="2021-01" db="EMBL/GenBank/DDBJ databases">
        <title>Chromosome-level genome assembly of a human fungal pathogen reveals clustering of transcriptionally co-regulated genes.</title>
        <authorList>
            <person name="Voorhies M."/>
            <person name="Cohen S."/>
            <person name="Shea T.P."/>
            <person name="Petrus S."/>
            <person name="Munoz J.F."/>
            <person name="Poplawski S."/>
            <person name="Goldman W.E."/>
            <person name="Michael T."/>
            <person name="Cuomo C.A."/>
            <person name="Sil A."/>
            <person name="Beyhan S."/>
        </authorList>
    </citation>
    <scope>NUCLEOTIDE SEQUENCE</scope>
    <source>
        <strain evidence="1">WU24</strain>
    </source>
</reference>
<organism evidence="1 2">
    <name type="scientific">Ajellomyces capsulatus</name>
    <name type="common">Darling's disease fungus</name>
    <name type="synonym">Histoplasma capsulatum</name>
    <dbReference type="NCBI Taxonomy" id="5037"/>
    <lineage>
        <taxon>Eukaryota</taxon>
        <taxon>Fungi</taxon>
        <taxon>Dikarya</taxon>
        <taxon>Ascomycota</taxon>
        <taxon>Pezizomycotina</taxon>
        <taxon>Eurotiomycetes</taxon>
        <taxon>Eurotiomycetidae</taxon>
        <taxon>Onygenales</taxon>
        <taxon>Ajellomycetaceae</taxon>
        <taxon>Histoplasma</taxon>
    </lineage>
</organism>
<accession>A0A8A1M8J3</accession>
<proteinExistence type="predicted"/>
<dbReference type="AlphaFoldDB" id="A0A8A1M8J3"/>
<name>A0A8A1M8J3_AJECA</name>
<dbReference type="EMBL" id="CP069110">
    <property type="protein sequence ID" value="QSS60792.1"/>
    <property type="molecule type" value="Genomic_DNA"/>
</dbReference>
<evidence type="ECO:0000313" key="1">
    <source>
        <dbReference type="EMBL" id="QSS60792.1"/>
    </source>
</evidence>
<gene>
    <name evidence="1" type="ORF">I7I51_05595</name>
</gene>
<evidence type="ECO:0000313" key="2">
    <source>
        <dbReference type="Proteomes" id="UP000663671"/>
    </source>
</evidence>
<dbReference type="Proteomes" id="UP000663671">
    <property type="component" value="Chromosome 4"/>
</dbReference>
<protein>
    <submittedName>
        <fullName evidence="1">Uncharacterized protein</fullName>
    </submittedName>
</protein>